<dbReference type="GO" id="GO:1990481">
    <property type="term" value="P:mRNA pseudouridine synthesis"/>
    <property type="evidence" value="ECO:0007669"/>
    <property type="project" value="TreeGrafter"/>
</dbReference>
<reference evidence="8 9" key="1">
    <citation type="submission" date="2017-06" db="EMBL/GenBank/DDBJ databases">
        <authorList>
            <person name="Kim H.J."/>
            <person name="Triplett B.A."/>
        </authorList>
    </citation>
    <scope>NUCLEOTIDE SEQUENCE [LARGE SCALE GENOMIC DNA]</scope>
    <source>
        <strain evidence="8 9">DSM 14713</strain>
    </source>
</reference>
<feature type="domain" description="tRNA pseudouridylate synthase B C-terminal" evidence="7">
    <location>
        <begin position="181"/>
        <end position="210"/>
    </location>
</feature>
<comment type="similarity">
    <text evidence="2 5">Belongs to the pseudouridine synthase TruB family. Type 1 subfamily.</text>
</comment>
<evidence type="ECO:0000259" key="6">
    <source>
        <dbReference type="Pfam" id="PF01509"/>
    </source>
</evidence>
<dbReference type="KEGG" id="mbd:MEBOL_002909"/>
<keyword evidence="3 5" id="KW-0819">tRNA processing</keyword>
<feature type="domain" description="Pseudouridine synthase II N-terminal" evidence="6">
    <location>
        <begin position="39"/>
        <end position="180"/>
    </location>
</feature>
<evidence type="ECO:0000313" key="9">
    <source>
        <dbReference type="Proteomes" id="UP000217289"/>
    </source>
</evidence>
<dbReference type="AlphaFoldDB" id="A0A250IC93"/>
<dbReference type="GO" id="GO:0031119">
    <property type="term" value="P:tRNA pseudouridine synthesis"/>
    <property type="evidence" value="ECO:0007669"/>
    <property type="project" value="UniProtKB-UniRule"/>
</dbReference>
<dbReference type="EMBL" id="CP022163">
    <property type="protein sequence ID" value="ATB29459.1"/>
    <property type="molecule type" value="Genomic_DNA"/>
</dbReference>
<sequence>MKAGIYLDHKPVGVTSFTRVHAFMSEVEAAGLTRKQLPVCHGGTLDPFAEGLLLLLAGPATHLMDWLHAAPKTYEAEVVWGVETDTGDGLGQPVHTGSAAHLTPQALDEALQPLLGWTDQVPPATSAKKLGGEPAYKKAHRGETVVLPPSRVYLHEARWLSHDLPRTSRLRLTCRGGYYVRALARELGRALGCGAHLSRLHRTAIGPWEDPGPTGARVSVHGAAVLPWCASRAIAGDEVNHLKHGRTIPRGDVKPAPWKPPEGFPDPEGPVLAVQRGRLVALLGEEDGTLRVRTHLWAGI</sequence>
<dbReference type="InterPro" id="IPR002501">
    <property type="entry name" value="PsdUridine_synth_N"/>
</dbReference>
<evidence type="ECO:0000256" key="2">
    <source>
        <dbReference type="ARBA" id="ARBA00005642"/>
    </source>
</evidence>
<dbReference type="HAMAP" id="MF_01080">
    <property type="entry name" value="TruB_bact"/>
    <property type="match status" value="1"/>
</dbReference>
<evidence type="ECO:0000313" key="8">
    <source>
        <dbReference type="EMBL" id="ATB29459.1"/>
    </source>
</evidence>
<evidence type="ECO:0000256" key="3">
    <source>
        <dbReference type="ARBA" id="ARBA00022694"/>
    </source>
</evidence>
<evidence type="ECO:0000256" key="4">
    <source>
        <dbReference type="ARBA" id="ARBA00023235"/>
    </source>
</evidence>
<evidence type="ECO:0000259" key="7">
    <source>
        <dbReference type="Pfam" id="PF16198"/>
    </source>
</evidence>
<evidence type="ECO:0000256" key="1">
    <source>
        <dbReference type="ARBA" id="ARBA00000385"/>
    </source>
</evidence>
<dbReference type="PANTHER" id="PTHR13767:SF2">
    <property type="entry name" value="PSEUDOURIDYLATE SYNTHASE TRUB1"/>
    <property type="match status" value="1"/>
</dbReference>
<organism evidence="8 9">
    <name type="scientific">Melittangium boletus DSM 14713</name>
    <dbReference type="NCBI Taxonomy" id="1294270"/>
    <lineage>
        <taxon>Bacteria</taxon>
        <taxon>Pseudomonadati</taxon>
        <taxon>Myxococcota</taxon>
        <taxon>Myxococcia</taxon>
        <taxon>Myxococcales</taxon>
        <taxon>Cystobacterineae</taxon>
        <taxon>Archangiaceae</taxon>
        <taxon>Melittangium</taxon>
    </lineage>
</organism>
<keyword evidence="9" id="KW-1185">Reference proteome</keyword>
<dbReference type="Proteomes" id="UP000217289">
    <property type="component" value="Chromosome"/>
</dbReference>
<dbReference type="SUPFAM" id="SSF55120">
    <property type="entry name" value="Pseudouridine synthase"/>
    <property type="match status" value="1"/>
</dbReference>
<dbReference type="Pfam" id="PF16198">
    <property type="entry name" value="TruB_C_2"/>
    <property type="match status" value="1"/>
</dbReference>
<comment type="function">
    <text evidence="5">Responsible for synthesis of pseudouridine from uracil-55 in the psi GC loop of transfer RNAs.</text>
</comment>
<keyword evidence="4 5" id="KW-0413">Isomerase</keyword>
<dbReference type="NCBIfam" id="TIGR00431">
    <property type="entry name" value="TruB"/>
    <property type="match status" value="1"/>
</dbReference>
<protein>
    <recommendedName>
        <fullName evidence="5">tRNA pseudouridine synthase B</fullName>
        <ecNumber evidence="5">5.4.99.25</ecNumber>
    </recommendedName>
    <alternativeName>
        <fullName evidence="5">tRNA pseudouridine(55) synthase</fullName>
        <shortName evidence="5">Psi55 synthase</shortName>
    </alternativeName>
    <alternativeName>
        <fullName evidence="5">tRNA pseudouridylate synthase</fullName>
    </alternativeName>
    <alternativeName>
        <fullName evidence="5">tRNA-uridine isomerase</fullName>
    </alternativeName>
</protein>
<accession>A0A250IC93</accession>
<dbReference type="PANTHER" id="PTHR13767">
    <property type="entry name" value="TRNA-PSEUDOURIDINE SYNTHASE"/>
    <property type="match status" value="1"/>
</dbReference>
<dbReference type="InterPro" id="IPR020103">
    <property type="entry name" value="PsdUridine_synth_cat_dom_sf"/>
</dbReference>
<feature type="active site" description="Nucleophile" evidence="5">
    <location>
        <position position="46"/>
    </location>
</feature>
<dbReference type="InterPro" id="IPR014780">
    <property type="entry name" value="tRNA_psdUridine_synth_TruB"/>
</dbReference>
<gene>
    <name evidence="5" type="primary">truB</name>
    <name evidence="8" type="ORF">MEBOL_002909</name>
</gene>
<dbReference type="GO" id="GO:0003723">
    <property type="term" value="F:RNA binding"/>
    <property type="evidence" value="ECO:0007669"/>
    <property type="project" value="InterPro"/>
</dbReference>
<dbReference type="Pfam" id="PF01509">
    <property type="entry name" value="TruB_N"/>
    <property type="match status" value="1"/>
</dbReference>
<dbReference type="GO" id="GO:0160148">
    <property type="term" value="F:tRNA pseudouridine(55) synthase activity"/>
    <property type="evidence" value="ECO:0007669"/>
    <property type="project" value="UniProtKB-EC"/>
</dbReference>
<dbReference type="EC" id="5.4.99.25" evidence="5"/>
<comment type="catalytic activity">
    <reaction evidence="1 5">
        <text>uridine(55) in tRNA = pseudouridine(55) in tRNA</text>
        <dbReference type="Rhea" id="RHEA:42532"/>
        <dbReference type="Rhea" id="RHEA-COMP:10101"/>
        <dbReference type="Rhea" id="RHEA-COMP:10102"/>
        <dbReference type="ChEBI" id="CHEBI:65314"/>
        <dbReference type="ChEBI" id="CHEBI:65315"/>
        <dbReference type="EC" id="5.4.99.25"/>
    </reaction>
</comment>
<dbReference type="InterPro" id="IPR032819">
    <property type="entry name" value="TruB_C"/>
</dbReference>
<dbReference type="RefSeq" id="WP_095978019.1">
    <property type="nucleotide sequence ID" value="NZ_CP022163.1"/>
</dbReference>
<dbReference type="OrthoDB" id="9802309at2"/>
<dbReference type="Gene3D" id="3.30.2350.10">
    <property type="entry name" value="Pseudouridine synthase"/>
    <property type="match status" value="1"/>
</dbReference>
<evidence type="ECO:0000256" key="5">
    <source>
        <dbReference type="HAMAP-Rule" id="MF_01080"/>
    </source>
</evidence>
<name>A0A250IC93_9BACT</name>
<proteinExistence type="inferred from homology"/>